<dbReference type="Gene3D" id="3.30.560.10">
    <property type="entry name" value="Glucose Oxidase, domain 3"/>
    <property type="match status" value="1"/>
</dbReference>
<evidence type="ECO:0000259" key="8">
    <source>
        <dbReference type="PROSITE" id="PS00624"/>
    </source>
</evidence>
<dbReference type="InterPro" id="IPR012132">
    <property type="entry name" value="GMC_OxRdtase"/>
</dbReference>
<dbReference type="PANTHER" id="PTHR11552:SF147">
    <property type="entry name" value="CHOLINE DEHYDROGENASE, MITOCHONDRIAL"/>
    <property type="match status" value="1"/>
</dbReference>
<evidence type="ECO:0000256" key="6">
    <source>
        <dbReference type="RuleBase" id="RU003968"/>
    </source>
</evidence>
<keyword evidence="3 6" id="KW-0285">Flavoprotein</keyword>
<dbReference type="Gene3D" id="3.50.50.60">
    <property type="entry name" value="FAD/NAD(P)-binding domain"/>
    <property type="match status" value="1"/>
</dbReference>
<keyword evidence="10" id="KW-1185">Reference proteome</keyword>
<feature type="domain" description="Glucose-methanol-choline oxidoreductase N-terminal" evidence="7">
    <location>
        <begin position="84"/>
        <end position="107"/>
    </location>
</feature>
<dbReference type="SUPFAM" id="SSF51905">
    <property type="entry name" value="FAD/NAD(P)-binding domain"/>
    <property type="match status" value="1"/>
</dbReference>
<comment type="caution">
    <text evidence="9">The sequence shown here is derived from an EMBL/GenBank/DDBJ whole genome shotgun (WGS) entry which is preliminary data.</text>
</comment>
<evidence type="ECO:0000259" key="7">
    <source>
        <dbReference type="PROSITE" id="PS00623"/>
    </source>
</evidence>
<evidence type="ECO:0000256" key="2">
    <source>
        <dbReference type="ARBA" id="ARBA00010790"/>
    </source>
</evidence>
<sequence>MKPNENNYDFIVIGAGSSGCVVAGRLSEAGHSVLLLEAGGKNTNPWIHIPLGYARLYSNPSVNWCYESEPEPNLNGRKLFQPRGKVLGGSGSINGMIYVRGQPEDFDGWRDLGCEGWGFDDVLPYFKKSEHQERGENKYHATGGPLWVSDLPSTYELGDAFHEASHKLGSPYNDDFNGETQLGTGYVQVTTKNSRRWSTADAYLNSSMGSNINVQTGVMVEQIVVDNGKVCGVKYKDKTGSHLVSAKKEIIVSAGTFNSPKVLELSGIGDPDILKDRGIPVVHQLPGVGKNLQDHFGVGLEFKSTKPVTVNDLYNNIFKGGAAMMRYLLFKSGPMASNGNYSNTFITTSEEIGRPDMMITFMSWCTGEDLQPRPFSGFTILAEHIRPDSRGSVHVRSSDPEAPPAISFNFLESEADKKAIIAGLRHSRKIAQTAPMSDFVAEEILPGLDCESDEEMLEHCRQNGLSLLHCVGTCKMGVDDMAVVDPRLRVRGLKGLRVIDASIMPTIVSANTNAASIMIGEKGAQMIIEDWQS</sequence>
<dbReference type="PROSITE" id="PS00624">
    <property type="entry name" value="GMC_OXRED_2"/>
    <property type="match status" value="1"/>
</dbReference>
<evidence type="ECO:0000313" key="9">
    <source>
        <dbReference type="EMBL" id="GGO86359.1"/>
    </source>
</evidence>
<dbReference type="SUPFAM" id="SSF54373">
    <property type="entry name" value="FAD-linked reductases, C-terminal domain"/>
    <property type="match status" value="1"/>
</dbReference>
<keyword evidence="4 5" id="KW-0274">FAD</keyword>
<feature type="binding site" evidence="5">
    <location>
        <position position="220"/>
    </location>
    <ligand>
        <name>FAD</name>
        <dbReference type="ChEBI" id="CHEBI:57692"/>
    </ligand>
</feature>
<dbReference type="InterPro" id="IPR036188">
    <property type="entry name" value="FAD/NAD-bd_sf"/>
</dbReference>
<feature type="domain" description="Glucose-methanol-choline oxidoreductase N-terminal" evidence="8">
    <location>
        <begin position="255"/>
        <end position="269"/>
    </location>
</feature>
<dbReference type="PANTHER" id="PTHR11552">
    <property type="entry name" value="GLUCOSE-METHANOL-CHOLINE GMC OXIDOREDUCTASE"/>
    <property type="match status" value="1"/>
</dbReference>
<dbReference type="PROSITE" id="PS00623">
    <property type="entry name" value="GMC_OXRED_1"/>
    <property type="match status" value="1"/>
</dbReference>
<evidence type="ECO:0000313" key="10">
    <source>
        <dbReference type="Proteomes" id="UP000599578"/>
    </source>
</evidence>
<evidence type="ECO:0000256" key="1">
    <source>
        <dbReference type="ARBA" id="ARBA00001974"/>
    </source>
</evidence>
<comment type="cofactor">
    <cofactor evidence="1 5">
        <name>FAD</name>
        <dbReference type="ChEBI" id="CHEBI:57692"/>
    </cofactor>
</comment>
<dbReference type="Proteomes" id="UP000599578">
    <property type="component" value="Unassembled WGS sequence"/>
</dbReference>
<comment type="similarity">
    <text evidence="2 6">Belongs to the GMC oxidoreductase family.</text>
</comment>
<name>A0A918DVQ2_9GAMM</name>
<dbReference type="InterPro" id="IPR000172">
    <property type="entry name" value="GMC_OxRdtase_N"/>
</dbReference>
<organism evidence="9 10">
    <name type="scientific">Marinobacterium nitratireducens</name>
    <dbReference type="NCBI Taxonomy" id="518897"/>
    <lineage>
        <taxon>Bacteria</taxon>
        <taxon>Pseudomonadati</taxon>
        <taxon>Pseudomonadota</taxon>
        <taxon>Gammaproteobacteria</taxon>
        <taxon>Oceanospirillales</taxon>
        <taxon>Oceanospirillaceae</taxon>
        <taxon>Marinobacterium</taxon>
    </lineage>
</organism>
<feature type="binding site" evidence="5">
    <location>
        <position position="86"/>
    </location>
    <ligand>
        <name>FAD</name>
        <dbReference type="ChEBI" id="CHEBI:57692"/>
    </ligand>
</feature>
<dbReference type="PIRSF" id="PIRSF000137">
    <property type="entry name" value="Alcohol_oxidase"/>
    <property type="match status" value="1"/>
</dbReference>
<dbReference type="GO" id="GO:0050660">
    <property type="term" value="F:flavin adenine dinucleotide binding"/>
    <property type="evidence" value="ECO:0007669"/>
    <property type="project" value="InterPro"/>
</dbReference>
<accession>A0A918DVQ2</accession>
<dbReference type="EMBL" id="BMLT01000010">
    <property type="protein sequence ID" value="GGO86359.1"/>
    <property type="molecule type" value="Genomic_DNA"/>
</dbReference>
<reference evidence="9 10" key="1">
    <citation type="journal article" date="2014" name="Int. J. Syst. Evol. Microbiol.">
        <title>Complete genome sequence of Corynebacterium casei LMG S-19264T (=DSM 44701T), isolated from a smear-ripened cheese.</title>
        <authorList>
            <consortium name="US DOE Joint Genome Institute (JGI-PGF)"/>
            <person name="Walter F."/>
            <person name="Albersmeier A."/>
            <person name="Kalinowski J."/>
            <person name="Ruckert C."/>
        </authorList>
    </citation>
    <scope>NUCLEOTIDE SEQUENCE [LARGE SCALE GENOMIC DNA]</scope>
    <source>
        <strain evidence="9 10">CGMCC 1.7286</strain>
    </source>
</reference>
<proteinExistence type="inferred from homology"/>
<evidence type="ECO:0000256" key="5">
    <source>
        <dbReference type="PIRSR" id="PIRSR000137-2"/>
    </source>
</evidence>
<gene>
    <name evidence="9" type="ORF">GCM10011348_37040</name>
</gene>
<dbReference type="AlphaFoldDB" id="A0A918DVQ2"/>
<protein>
    <submittedName>
        <fullName evidence="9">Choline dehydrogenase</fullName>
    </submittedName>
</protein>
<dbReference type="Pfam" id="PF05199">
    <property type="entry name" value="GMC_oxred_C"/>
    <property type="match status" value="1"/>
</dbReference>
<dbReference type="InterPro" id="IPR007867">
    <property type="entry name" value="GMC_OxRtase_C"/>
</dbReference>
<dbReference type="GO" id="GO:0016614">
    <property type="term" value="F:oxidoreductase activity, acting on CH-OH group of donors"/>
    <property type="evidence" value="ECO:0007669"/>
    <property type="project" value="InterPro"/>
</dbReference>
<dbReference type="PROSITE" id="PS51257">
    <property type="entry name" value="PROKAR_LIPOPROTEIN"/>
    <property type="match status" value="1"/>
</dbReference>
<evidence type="ECO:0000256" key="4">
    <source>
        <dbReference type="ARBA" id="ARBA00022827"/>
    </source>
</evidence>
<dbReference type="Pfam" id="PF00732">
    <property type="entry name" value="GMC_oxred_N"/>
    <property type="match status" value="1"/>
</dbReference>
<evidence type="ECO:0000256" key="3">
    <source>
        <dbReference type="ARBA" id="ARBA00022630"/>
    </source>
</evidence>
<dbReference type="RefSeq" id="WP_188862100.1">
    <property type="nucleotide sequence ID" value="NZ_BMLT01000010.1"/>
</dbReference>